<dbReference type="AlphaFoldDB" id="A0A2P2NX68"/>
<accession>A0A2P2NX68</accession>
<organism evidence="1">
    <name type="scientific">Rhizophora mucronata</name>
    <name type="common">Asiatic mangrove</name>
    <dbReference type="NCBI Taxonomy" id="61149"/>
    <lineage>
        <taxon>Eukaryota</taxon>
        <taxon>Viridiplantae</taxon>
        <taxon>Streptophyta</taxon>
        <taxon>Embryophyta</taxon>
        <taxon>Tracheophyta</taxon>
        <taxon>Spermatophyta</taxon>
        <taxon>Magnoliopsida</taxon>
        <taxon>eudicotyledons</taxon>
        <taxon>Gunneridae</taxon>
        <taxon>Pentapetalae</taxon>
        <taxon>rosids</taxon>
        <taxon>fabids</taxon>
        <taxon>Malpighiales</taxon>
        <taxon>Rhizophoraceae</taxon>
        <taxon>Rhizophora</taxon>
    </lineage>
</organism>
<evidence type="ECO:0000313" key="1">
    <source>
        <dbReference type="EMBL" id="MBX47050.1"/>
    </source>
</evidence>
<proteinExistence type="predicted"/>
<name>A0A2P2NX68_RHIMU</name>
<protein>
    <submittedName>
        <fullName evidence="1">Uncharacterized protein</fullName>
    </submittedName>
</protein>
<reference evidence="1" key="1">
    <citation type="submission" date="2018-02" db="EMBL/GenBank/DDBJ databases">
        <title>Rhizophora mucronata_Transcriptome.</title>
        <authorList>
            <person name="Meera S.P."/>
            <person name="Sreeshan A."/>
            <person name="Augustine A."/>
        </authorList>
    </citation>
    <scope>NUCLEOTIDE SEQUENCE</scope>
    <source>
        <tissue evidence="1">Leaf</tissue>
    </source>
</reference>
<dbReference type="EMBL" id="GGEC01066566">
    <property type="protein sequence ID" value="MBX47050.1"/>
    <property type="molecule type" value="Transcribed_RNA"/>
</dbReference>
<sequence>MSSSFKGLLKRKRKYMKVWKIIHNII</sequence>